<sequence length="288" mass="34638">MIIKVVYKKEIHLLKLENPVLEQIKKDIQKLYPQINKSYCLFYKDEEGDQISISSDEDLKVLIESVKNQTIKITIETQNIWTCKYCTFENQEGVICEVCCQYKENEPQQQQLVQQYQECRQPVFDIPQPQCYGDPQQYVNYVQQPQAPQIIPPPPPLGSINPQIHPHQEQFKHDPELGGFHRFRQNWKNLHKTNHMKLKRFEQIMRDPQLKQQKEQLQQLLKEISKSIKNRNQNQQYQQQYNWSDMDEQRAKRLAEVLQCNLEWARQYQMIFRDLTFDEIVMQIQNAE</sequence>
<dbReference type="PROSITE" id="PS51745">
    <property type="entry name" value="PB1"/>
    <property type="match status" value="1"/>
</dbReference>
<evidence type="ECO:0000259" key="1">
    <source>
        <dbReference type="PROSITE" id="PS51745"/>
    </source>
</evidence>
<feature type="domain" description="PB1" evidence="1">
    <location>
        <begin position="1"/>
        <end position="78"/>
    </location>
</feature>
<protein>
    <recommendedName>
        <fullName evidence="1">PB1 domain-containing protein</fullName>
    </recommendedName>
</protein>
<accession>A0A8S1QE78</accession>
<dbReference type="CDD" id="cd05992">
    <property type="entry name" value="PB1"/>
    <property type="match status" value="1"/>
</dbReference>
<name>A0A8S1QE78_9CILI</name>
<dbReference type="OrthoDB" id="441278at2759"/>
<comment type="caution">
    <text evidence="2">The sequence shown here is derived from an EMBL/GenBank/DDBJ whole genome shotgun (WGS) entry which is preliminary data.</text>
</comment>
<keyword evidence="3" id="KW-1185">Reference proteome</keyword>
<dbReference type="InterPro" id="IPR000270">
    <property type="entry name" value="PB1_dom"/>
</dbReference>
<organism evidence="2 3">
    <name type="scientific">Paramecium sonneborni</name>
    <dbReference type="NCBI Taxonomy" id="65129"/>
    <lineage>
        <taxon>Eukaryota</taxon>
        <taxon>Sar</taxon>
        <taxon>Alveolata</taxon>
        <taxon>Ciliophora</taxon>
        <taxon>Intramacronucleata</taxon>
        <taxon>Oligohymenophorea</taxon>
        <taxon>Peniculida</taxon>
        <taxon>Parameciidae</taxon>
        <taxon>Paramecium</taxon>
    </lineage>
</organism>
<dbReference type="Pfam" id="PF00564">
    <property type="entry name" value="PB1"/>
    <property type="match status" value="1"/>
</dbReference>
<evidence type="ECO:0000313" key="3">
    <source>
        <dbReference type="Proteomes" id="UP000692954"/>
    </source>
</evidence>
<dbReference type="AlphaFoldDB" id="A0A8S1QE78"/>
<dbReference type="SMART" id="SM00666">
    <property type="entry name" value="PB1"/>
    <property type="match status" value="1"/>
</dbReference>
<proteinExistence type="predicted"/>
<dbReference type="InterPro" id="IPR053793">
    <property type="entry name" value="PB1-like"/>
</dbReference>
<gene>
    <name evidence="2" type="ORF">PSON_ATCC_30995.1.T1030011</name>
</gene>
<evidence type="ECO:0000313" key="2">
    <source>
        <dbReference type="EMBL" id="CAD8113241.1"/>
    </source>
</evidence>
<dbReference type="Proteomes" id="UP000692954">
    <property type="component" value="Unassembled WGS sequence"/>
</dbReference>
<dbReference type="EMBL" id="CAJJDN010000103">
    <property type="protein sequence ID" value="CAD8113241.1"/>
    <property type="molecule type" value="Genomic_DNA"/>
</dbReference>
<reference evidence="2" key="1">
    <citation type="submission" date="2021-01" db="EMBL/GenBank/DDBJ databases">
        <authorList>
            <consortium name="Genoscope - CEA"/>
            <person name="William W."/>
        </authorList>
    </citation>
    <scope>NUCLEOTIDE SEQUENCE</scope>
</reference>